<evidence type="ECO:0000313" key="4">
    <source>
        <dbReference type="Proteomes" id="UP000007267"/>
    </source>
</evidence>
<dbReference type="Proteomes" id="UP000007267">
    <property type="component" value="Unassembled WGS sequence"/>
</dbReference>
<organism evidence="3 4">
    <name type="scientific">Pelodiscus sinensis</name>
    <name type="common">Chinese softshell turtle</name>
    <name type="synonym">Trionyx sinensis</name>
    <dbReference type="NCBI Taxonomy" id="13735"/>
    <lineage>
        <taxon>Eukaryota</taxon>
        <taxon>Metazoa</taxon>
        <taxon>Chordata</taxon>
        <taxon>Craniata</taxon>
        <taxon>Vertebrata</taxon>
        <taxon>Euteleostomi</taxon>
        <taxon>Archelosauria</taxon>
        <taxon>Testudinata</taxon>
        <taxon>Testudines</taxon>
        <taxon>Cryptodira</taxon>
        <taxon>Trionychia</taxon>
        <taxon>Trionychidae</taxon>
        <taxon>Pelodiscus</taxon>
    </lineage>
</organism>
<feature type="domain" description="HTH CENPB-type" evidence="2">
    <location>
        <begin position="76"/>
        <end position="150"/>
    </location>
</feature>
<dbReference type="PANTHER" id="PTHR19303:SF26">
    <property type="entry name" value="TIGGER TRANSPOSABLE ELEMENT-DERIVED PROTEIN 1"/>
    <property type="match status" value="1"/>
</dbReference>
<reference evidence="3" key="4">
    <citation type="submission" date="2025-09" db="UniProtKB">
        <authorList>
            <consortium name="Ensembl"/>
        </authorList>
    </citation>
    <scope>IDENTIFICATION</scope>
</reference>
<dbReference type="PANTHER" id="PTHR19303">
    <property type="entry name" value="TRANSPOSON"/>
    <property type="match status" value="1"/>
</dbReference>
<dbReference type="InterPro" id="IPR004875">
    <property type="entry name" value="DDE_SF_endonuclease_dom"/>
</dbReference>
<dbReference type="PROSITE" id="PS51253">
    <property type="entry name" value="HTH_CENPB"/>
    <property type="match status" value="1"/>
</dbReference>
<evidence type="ECO:0000259" key="2">
    <source>
        <dbReference type="PROSITE" id="PS51253"/>
    </source>
</evidence>
<dbReference type="EMBL" id="AGCU01036486">
    <property type="status" value="NOT_ANNOTATED_CDS"/>
    <property type="molecule type" value="Genomic_DNA"/>
</dbReference>
<reference evidence="3" key="3">
    <citation type="submission" date="2025-08" db="UniProtKB">
        <authorList>
            <consortium name="Ensembl"/>
        </authorList>
    </citation>
    <scope>IDENTIFICATION</scope>
</reference>
<dbReference type="Pfam" id="PF03221">
    <property type="entry name" value="HTH_Tnp_Tc5"/>
    <property type="match status" value="1"/>
</dbReference>
<keyword evidence="4" id="KW-1185">Reference proteome</keyword>
<dbReference type="GO" id="GO:0003677">
    <property type="term" value="F:DNA binding"/>
    <property type="evidence" value="ECO:0007669"/>
    <property type="project" value="UniProtKB-KW"/>
</dbReference>
<protein>
    <submittedName>
        <fullName evidence="3">Tigger transposable element-derived protein 1-like</fullName>
    </submittedName>
</protein>
<dbReference type="eggNOG" id="KOG3105">
    <property type="taxonomic scope" value="Eukaryota"/>
</dbReference>
<dbReference type="GO" id="GO:0005634">
    <property type="term" value="C:nucleus"/>
    <property type="evidence" value="ECO:0007669"/>
    <property type="project" value="TreeGrafter"/>
</dbReference>
<reference evidence="4" key="2">
    <citation type="journal article" date="2013" name="Nat. Genet.">
        <title>The draft genomes of soft-shell turtle and green sea turtle yield insights into the development and evolution of the turtle-specific body plan.</title>
        <authorList>
            <person name="Wang Z."/>
            <person name="Pascual-Anaya J."/>
            <person name="Zadissa A."/>
            <person name="Li W."/>
            <person name="Niimura Y."/>
            <person name="Huang Z."/>
            <person name="Li C."/>
            <person name="White S."/>
            <person name="Xiong Z."/>
            <person name="Fang D."/>
            <person name="Wang B."/>
            <person name="Ming Y."/>
            <person name="Chen Y."/>
            <person name="Zheng Y."/>
            <person name="Kuraku S."/>
            <person name="Pignatelli M."/>
            <person name="Herrero J."/>
            <person name="Beal K."/>
            <person name="Nozawa M."/>
            <person name="Li Q."/>
            <person name="Wang J."/>
            <person name="Zhang H."/>
            <person name="Yu L."/>
            <person name="Shigenobu S."/>
            <person name="Wang J."/>
            <person name="Liu J."/>
            <person name="Flicek P."/>
            <person name="Searle S."/>
            <person name="Wang J."/>
            <person name="Kuratani S."/>
            <person name="Yin Y."/>
            <person name="Aken B."/>
            <person name="Zhang G."/>
            <person name="Irie N."/>
        </authorList>
    </citation>
    <scope>NUCLEOTIDE SEQUENCE [LARGE SCALE GENOMIC DNA]</scope>
    <source>
        <strain evidence="4">Daiwa-1</strain>
    </source>
</reference>
<evidence type="ECO:0000256" key="1">
    <source>
        <dbReference type="ARBA" id="ARBA00023125"/>
    </source>
</evidence>
<dbReference type="SUPFAM" id="SSF46689">
    <property type="entry name" value="Homeodomain-like"/>
    <property type="match status" value="1"/>
</dbReference>
<dbReference type="InterPro" id="IPR050863">
    <property type="entry name" value="CenT-Element_Derived"/>
</dbReference>
<dbReference type="AlphaFoldDB" id="K7GAG5"/>
<dbReference type="InterPro" id="IPR006600">
    <property type="entry name" value="HTH_CenpB_DNA-bd_dom"/>
</dbReference>
<dbReference type="InterPro" id="IPR009057">
    <property type="entry name" value="Homeodomain-like_sf"/>
</dbReference>
<dbReference type="Ensembl" id="ENSPSIT00000017354.1">
    <property type="protein sequence ID" value="ENSPSIP00000017276.1"/>
    <property type="gene ID" value="ENSPSIG00000015367.1"/>
</dbReference>
<dbReference type="HOGENOM" id="CLU_018294_1_4_1"/>
<accession>K7GAG5</accession>
<keyword evidence="1" id="KW-0238">DNA-binding</keyword>
<reference evidence="4" key="1">
    <citation type="submission" date="2011-10" db="EMBL/GenBank/DDBJ databases">
        <authorList>
            <consortium name="Soft-shell Turtle Genome Consortium"/>
        </authorList>
    </citation>
    <scope>NUCLEOTIDE SEQUENCE [LARGE SCALE GENOMIC DNA]</scope>
    <source>
        <strain evidence="4">Daiwa-1</strain>
    </source>
</reference>
<dbReference type="GeneTree" id="ENSGT00940000163154"/>
<proteinExistence type="predicted"/>
<dbReference type="Pfam" id="PF03184">
    <property type="entry name" value="DDE_1"/>
    <property type="match status" value="1"/>
</dbReference>
<evidence type="ECO:0000313" key="3">
    <source>
        <dbReference type="Ensembl" id="ENSPSIP00000017276.1"/>
    </source>
</evidence>
<name>K7GAG5_PELSI</name>
<dbReference type="Gene3D" id="1.10.10.60">
    <property type="entry name" value="Homeodomain-like"/>
    <property type="match status" value="1"/>
</dbReference>
<sequence length="386" mass="44405">MSKGSASDVKSKVGECTRHRSSVSQNAKLDVLDHNRKGECSDDIAHRLGMPLLTLCMIIKNHEKILETAKLVLKHASVKQRSERMEKMERLLSIWLHNLYKHNLYISLPLVQQKTMSLYKEGETCEPGHFNAISGWFYRFQKRYGFKNVQVLGEAVRADKDVTEAFPKMLKTIIKEGGYNLRQVFNSDEMGLYWKCMLSRTCISVNQKSAPGFKALKDLLTLLLGGNVDGDKKLKPLLVYCSENPCAMKSRLLVIWKSHRKVWMTRNLFCEWFLGYFVPEMKKYYEENNLTFKILLILDNASAHNLDFESLCPNIVFFMPPRITSLMQPMVKGLSQTSKLIIGLIQEIAGEGKPTVQEFWKKINIMDAVMIISAAWQYVSNCLMKR</sequence>